<dbReference type="NCBIfam" id="NF004815">
    <property type="entry name" value="PRK06169.1"/>
    <property type="match status" value="1"/>
</dbReference>
<evidence type="ECO:0000313" key="4">
    <source>
        <dbReference type="EMBL" id="MEE2039885.1"/>
    </source>
</evidence>
<feature type="compositionally biased region" description="Low complexity" evidence="2">
    <location>
        <begin position="26"/>
        <end position="47"/>
    </location>
</feature>
<gene>
    <name evidence="4" type="ORF">Q8791_21970</name>
</gene>
<sequence length="510" mass="53103">MTIRSDRAGTDDARADAGAPGGAPVGGTPAPGASGPTAGAGGAPSPADLSAEQLLAAYASGELSPVEAVDAVLERIDRDNPALNAFCLVRPEEAREAAGASAERWRRGEPRGALDGVPTSVKDIHLTRGWPTLKGSVTTAQEGPWEEDSPVVARLRENGAVFVGKTTTPELAWKGVTDGPLTGVTRNPWDLSTTPGGSSGGSAAAVAAGMAPLATGTDGGGSIRIPASFSGICGIKPTWGLVPHYPASPFGSLAHTGPMARTVGDTALMLEVMTGFDPRDWMALPTPAPGLGDVRRSTDAEDLVRGVRIAYSPTLGGLDVDPEVARAVADAVAVFESLGARVEEVDPGLPESRDEFHVLWYSGAAKATEKLTDRQRDLLDPGLRSIIEEGLTYSAQDYLTAMALRMEMGARMGRFHTAYDLLLTPTMPIAAFEAGLESPPHLAGERWTSWAGFSYPFNMTQQPAASVPCGFTGGGLPVGLQVVGPRHSDALVLAACRAFEIARPWADRRP</sequence>
<dbReference type="Pfam" id="PF01425">
    <property type="entry name" value="Amidase"/>
    <property type="match status" value="1"/>
</dbReference>
<organism evidence="4 5">
    <name type="scientific">Nocardiopsis codii</name>
    <dbReference type="NCBI Taxonomy" id="3065942"/>
    <lineage>
        <taxon>Bacteria</taxon>
        <taxon>Bacillati</taxon>
        <taxon>Actinomycetota</taxon>
        <taxon>Actinomycetes</taxon>
        <taxon>Streptosporangiales</taxon>
        <taxon>Nocardiopsidaceae</taxon>
        <taxon>Nocardiopsis</taxon>
    </lineage>
</organism>
<dbReference type="GO" id="GO:0004040">
    <property type="term" value="F:amidase activity"/>
    <property type="evidence" value="ECO:0007669"/>
    <property type="project" value="UniProtKB-EC"/>
</dbReference>
<reference evidence="4 5" key="1">
    <citation type="submission" date="2023-08" db="EMBL/GenBank/DDBJ databases">
        <authorList>
            <person name="Girao M."/>
            <person name="Carvalho M.F."/>
        </authorList>
    </citation>
    <scope>NUCLEOTIDE SEQUENCE [LARGE SCALE GENOMIC DNA]</scope>
    <source>
        <strain evidence="4 5">CT-R113</strain>
    </source>
</reference>
<dbReference type="Gene3D" id="3.90.1300.10">
    <property type="entry name" value="Amidase signature (AS) domain"/>
    <property type="match status" value="1"/>
</dbReference>
<evidence type="ECO:0000256" key="1">
    <source>
        <dbReference type="ARBA" id="ARBA00009199"/>
    </source>
</evidence>
<dbReference type="Proteomes" id="UP001356095">
    <property type="component" value="Unassembled WGS sequence"/>
</dbReference>
<keyword evidence="4" id="KW-0378">Hydrolase</keyword>
<feature type="compositionally biased region" description="Basic and acidic residues" evidence="2">
    <location>
        <begin position="1"/>
        <end position="15"/>
    </location>
</feature>
<dbReference type="InterPro" id="IPR000120">
    <property type="entry name" value="Amidase"/>
</dbReference>
<dbReference type="EMBL" id="JAUZMY010000023">
    <property type="protein sequence ID" value="MEE2039885.1"/>
    <property type="molecule type" value="Genomic_DNA"/>
</dbReference>
<dbReference type="SUPFAM" id="SSF75304">
    <property type="entry name" value="Amidase signature (AS) enzymes"/>
    <property type="match status" value="1"/>
</dbReference>
<keyword evidence="5" id="KW-1185">Reference proteome</keyword>
<evidence type="ECO:0000256" key="2">
    <source>
        <dbReference type="SAM" id="MobiDB-lite"/>
    </source>
</evidence>
<dbReference type="RefSeq" id="WP_330093645.1">
    <property type="nucleotide sequence ID" value="NZ_JAUZMY010000023.1"/>
</dbReference>
<evidence type="ECO:0000313" key="5">
    <source>
        <dbReference type="Proteomes" id="UP001356095"/>
    </source>
</evidence>
<feature type="region of interest" description="Disordered" evidence="2">
    <location>
        <begin position="1"/>
        <end position="47"/>
    </location>
</feature>
<dbReference type="EC" id="3.5.1.4" evidence="4"/>
<protein>
    <submittedName>
        <fullName evidence="4">Amidase</fullName>
        <ecNumber evidence="4">3.5.1.4</ecNumber>
    </submittedName>
</protein>
<evidence type="ECO:0000259" key="3">
    <source>
        <dbReference type="Pfam" id="PF01425"/>
    </source>
</evidence>
<dbReference type="InterPro" id="IPR023631">
    <property type="entry name" value="Amidase_dom"/>
</dbReference>
<dbReference type="InterPro" id="IPR036928">
    <property type="entry name" value="AS_sf"/>
</dbReference>
<dbReference type="PANTHER" id="PTHR11895">
    <property type="entry name" value="TRANSAMIDASE"/>
    <property type="match status" value="1"/>
</dbReference>
<comment type="similarity">
    <text evidence="1">Belongs to the amidase family.</text>
</comment>
<feature type="region of interest" description="Disordered" evidence="2">
    <location>
        <begin position="99"/>
        <end position="118"/>
    </location>
</feature>
<feature type="compositionally biased region" description="Basic and acidic residues" evidence="2">
    <location>
        <begin position="103"/>
        <end position="112"/>
    </location>
</feature>
<dbReference type="PANTHER" id="PTHR11895:SF7">
    <property type="entry name" value="GLUTAMYL-TRNA(GLN) AMIDOTRANSFERASE SUBUNIT A, MITOCHONDRIAL"/>
    <property type="match status" value="1"/>
</dbReference>
<proteinExistence type="inferred from homology"/>
<accession>A0ABU7KCC6</accession>
<comment type="caution">
    <text evidence="4">The sequence shown here is derived from an EMBL/GenBank/DDBJ whole genome shotgun (WGS) entry which is preliminary data.</text>
</comment>
<feature type="domain" description="Amidase" evidence="3">
    <location>
        <begin position="67"/>
        <end position="493"/>
    </location>
</feature>
<dbReference type="PROSITE" id="PS00571">
    <property type="entry name" value="AMIDASES"/>
    <property type="match status" value="1"/>
</dbReference>
<dbReference type="InterPro" id="IPR020556">
    <property type="entry name" value="Amidase_CS"/>
</dbReference>
<name>A0ABU7KCC6_9ACTN</name>